<feature type="region of interest" description="Disordered" evidence="1">
    <location>
        <begin position="224"/>
        <end position="252"/>
    </location>
</feature>
<dbReference type="InterPro" id="IPR055469">
    <property type="entry name" value="DUF7041"/>
</dbReference>
<feature type="domain" description="DUF7041" evidence="2">
    <location>
        <begin position="30"/>
        <end position="112"/>
    </location>
</feature>
<reference evidence="3" key="1">
    <citation type="journal article" date="2014" name="PLoS ONE">
        <title>Transcriptome-Based Identification of ABC Transporters in the Western Tarnished Plant Bug Lygus hesperus.</title>
        <authorList>
            <person name="Hull J.J."/>
            <person name="Chaney K."/>
            <person name="Geib S.M."/>
            <person name="Fabrick J.A."/>
            <person name="Brent C.S."/>
            <person name="Walsh D."/>
            <person name="Lavine L.C."/>
        </authorList>
    </citation>
    <scope>NUCLEOTIDE SEQUENCE</scope>
</reference>
<feature type="compositionally biased region" description="Polar residues" evidence="1">
    <location>
        <begin position="231"/>
        <end position="240"/>
    </location>
</feature>
<reference evidence="3" key="2">
    <citation type="submission" date="2014-07" db="EMBL/GenBank/DDBJ databases">
        <authorList>
            <person name="Hull J."/>
        </authorList>
    </citation>
    <scope>NUCLEOTIDE SEQUENCE</scope>
</reference>
<evidence type="ECO:0000259" key="2">
    <source>
        <dbReference type="Pfam" id="PF23055"/>
    </source>
</evidence>
<dbReference type="EMBL" id="GBHO01008962">
    <property type="protein sequence ID" value="JAG34642.1"/>
    <property type="molecule type" value="Transcribed_RNA"/>
</dbReference>
<dbReference type="PANTHER" id="PTHR33327">
    <property type="entry name" value="ENDONUCLEASE"/>
    <property type="match status" value="1"/>
</dbReference>
<evidence type="ECO:0000256" key="1">
    <source>
        <dbReference type="SAM" id="MobiDB-lite"/>
    </source>
</evidence>
<name>A0A0A9YNN7_LYGHE</name>
<accession>A0A0A9YNN7</accession>
<gene>
    <name evidence="3" type="primary">CCM1_0</name>
    <name evidence="3" type="ORF">CM83_26132</name>
</gene>
<sequence length="292" mass="33103">MEEDDIPQVPGLGVPAQEDVPRIGRVSIKVPPFWRANPRLWFRQIESQFFNAGITNDATKYHTLVGAISSDVLSQVSDIILDPPTQNMYETLRCRLEERFTDSEEKQLRKLLSELELVDKRPTQLLREMRDLSAGRVSDAILRSLWLQRLPTQAQAILTCSTDELNKLATMADKILEITPSPHVNATHIPAPEIQTSTCHSRTKESSAIQQLSEQMAEVLRRLDNMERSSRPQGTSFNSRSRSRSPGARLKSHVNGVCKWHTRYGDKAFNCILPCSYNSSFSTQAENDQGRR</sequence>
<dbReference type="Pfam" id="PF23055">
    <property type="entry name" value="DUF7041"/>
    <property type="match status" value="1"/>
</dbReference>
<organism evidence="3">
    <name type="scientific">Lygus hesperus</name>
    <name type="common">Western plant bug</name>
    <dbReference type="NCBI Taxonomy" id="30085"/>
    <lineage>
        <taxon>Eukaryota</taxon>
        <taxon>Metazoa</taxon>
        <taxon>Ecdysozoa</taxon>
        <taxon>Arthropoda</taxon>
        <taxon>Hexapoda</taxon>
        <taxon>Insecta</taxon>
        <taxon>Pterygota</taxon>
        <taxon>Neoptera</taxon>
        <taxon>Paraneoptera</taxon>
        <taxon>Hemiptera</taxon>
        <taxon>Heteroptera</taxon>
        <taxon>Panheteroptera</taxon>
        <taxon>Cimicomorpha</taxon>
        <taxon>Miridae</taxon>
        <taxon>Mirini</taxon>
        <taxon>Lygus</taxon>
    </lineage>
</organism>
<dbReference type="PANTHER" id="PTHR33327:SF3">
    <property type="entry name" value="RNA-DIRECTED DNA POLYMERASE"/>
    <property type="match status" value="1"/>
</dbReference>
<protein>
    <submittedName>
        <fullName evidence="3">Mitochondrial group I intron splicing factor CCM1</fullName>
    </submittedName>
</protein>
<proteinExistence type="predicted"/>
<dbReference type="AlphaFoldDB" id="A0A0A9YNN7"/>
<evidence type="ECO:0000313" key="3">
    <source>
        <dbReference type="EMBL" id="JAG34642.1"/>
    </source>
</evidence>